<dbReference type="SUPFAM" id="SSF158472">
    <property type="entry name" value="HAMP domain-like"/>
    <property type="match status" value="1"/>
</dbReference>
<keyword evidence="4" id="KW-0808">Transferase</keyword>
<sequence length="580" mass="65303">MVVMMMIAMLPAITLTWVAAYNTRASVQKEMIYANNSRMMWVDQYLSELIQQTETLFYSLQINDQLMTSIANMDSADLSIQYQSQQYIKDTLLKAFYANSRKVDNLNFYSHQSQRAFSVDYANSGMTYSLSIRSGPWSRMLNGPINLFFKQSGDGIYAFHGINSFEDKQLIGGFSLRINKQVWKEVADILKSEPESAVFLINDTGELLSGSTSTGENPELQDQLAHLRLSGSELEFKQTPHFFYFMKRVADGQLTVVKAVPVETVNKSASPTIEAGIVTGGSFAIVSLLLSIIVSLRISRPIVRLAKTMRTTRLDHFEMKTVQSSDEIGLLENGYNSMMQRIKELIEVEFRHEIELKNAQLMALQAQINPHFLNNTLHLIGGMALVKQVPDIYRIVQVVGDLLRYSIGAAGEVVKMEDELMHTRNYIFIQEQRFAGRCTINITADERVLNTVLPKFSLQPIVENAFEHGLQPKMGNWSLEIRLIRVRNRILAMIRDNGIGMDGEGVRRLRTKLQSGQKAGAGITREASPKHSGIGLQNVHARIRLHFGGTFGIRVFSKEREGTLIVLVLPVTDLEVGSHV</sequence>
<evidence type="ECO:0000256" key="2">
    <source>
        <dbReference type="ARBA" id="ARBA00022475"/>
    </source>
</evidence>
<dbReference type="Pfam" id="PF00672">
    <property type="entry name" value="HAMP"/>
    <property type="match status" value="1"/>
</dbReference>
<comment type="subcellular location">
    <subcellularLocation>
        <location evidence="1">Cell membrane</location>
        <topology evidence="1">Multi-pass membrane protein</topology>
    </subcellularLocation>
</comment>
<feature type="domain" description="HAMP" evidence="7">
    <location>
        <begin position="296"/>
        <end position="347"/>
    </location>
</feature>
<evidence type="ECO:0000256" key="5">
    <source>
        <dbReference type="ARBA" id="ARBA00022777"/>
    </source>
</evidence>
<dbReference type="SUPFAM" id="SSF55874">
    <property type="entry name" value="ATPase domain of HSP90 chaperone/DNA topoisomerase II/histidine kinase"/>
    <property type="match status" value="1"/>
</dbReference>
<organism evidence="8 9">
    <name type="scientific">Gordoniibacillus kamchatkensis</name>
    <dbReference type="NCBI Taxonomy" id="1590651"/>
    <lineage>
        <taxon>Bacteria</taxon>
        <taxon>Bacillati</taxon>
        <taxon>Bacillota</taxon>
        <taxon>Bacilli</taxon>
        <taxon>Bacillales</taxon>
        <taxon>Paenibacillaceae</taxon>
        <taxon>Gordoniibacillus</taxon>
    </lineage>
</organism>
<dbReference type="PANTHER" id="PTHR34220">
    <property type="entry name" value="SENSOR HISTIDINE KINASE YPDA"/>
    <property type="match status" value="1"/>
</dbReference>
<keyword evidence="9" id="KW-1185">Reference proteome</keyword>
<evidence type="ECO:0000256" key="4">
    <source>
        <dbReference type="ARBA" id="ARBA00022679"/>
    </source>
</evidence>
<evidence type="ECO:0000313" key="8">
    <source>
        <dbReference type="EMBL" id="KIL40445.1"/>
    </source>
</evidence>
<name>A0ABR5AHM7_9BACL</name>
<dbReference type="InterPro" id="IPR003660">
    <property type="entry name" value="HAMP_dom"/>
</dbReference>
<dbReference type="InterPro" id="IPR010559">
    <property type="entry name" value="Sig_transdc_His_kin_internal"/>
</dbReference>
<dbReference type="Gene3D" id="6.10.340.10">
    <property type="match status" value="1"/>
</dbReference>
<dbReference type="InterPro" id="IPR036890">
    <property type="entry name" value="HATPase_C_sf"/>
</dbReference>
<dbReference type="SMART" id="SM00304">
    <property type="entry name" value="HAMP"/>
    <property type="match status" value="1"/>
</dbReference>
<keyword evidence="3" id="KW-0597">Phosphoprotein</keyword>
<dbReference type="InterPro" id="IPR003594">
    <property type="entry name" value="HATPase_dom"/>
</dbReference>
<evidence type="ECO:0000313" key="9">
    <source>
        <dbReference type="Proteomes" id="UP000031967"/>
    </source>
</evidence>
<dbReference type="CDD" id="cd06225">
    <property type="entry name" value="HAMP"/>
    <property type="match status" value="1"/>
</dbReference>
<keyword evidence="2" id="KW-1003">Cell membrane</keyword>
<dbReference type="InterPro" id="IPR050640">
    <property type="entry name" value="Bact_2-comp_sensor_kinase"/>
</dbReference>
<reference evidence="8 9" key="1">
    <citation type="submission" date="2014-12" db="EMBL/GenBank/DDBJ databases">
        <title>Draft genome sequence of Paenibacillus kamchatkensis strain B-2647.</title>
        <authorList>
            <person name="Karlyshev A.V."/>
            <person name="Kudryashova E.B."/>
        </authorList>
    </citation>
    <scope>NUCLEOTIDE SEQUENCE [LARGE SCALE GENOMIC DNA]</scope>
    <source>
        <strain evidence="8 9">VKM B-2647</strain>
    </source>
</reference>
<dbReference type="Gene3D" id="3.30.565.10">
    <property type="entry name" value="Histidine kinase-like ATPase, C-terminal domain"/>
    <property type="match status" value="1"/>
</dbReference>
<accession>A0ABR5AHM7</accession>
<evidence type="ECO:0000259" key="7">
    <source>
        <dbReference type="PROSITE" id="PS50885"/>
    </source>
</evidence>
<keyword evidence="6" id="KW-0472">Membrane</keyword>
<keyword evidence="5" id="KW-0418">Kinase</keyword>
<evidence type="ECO:0000256" key="3">
    <source>
        <dbReference type="ARBA" id="ARBA00022553"/>
    </source>
</evidence>
<dbReference type="Pfam" id="PF06580">
    <property type="entry name" value="His_kinase"/>
    <property type="match status" value="1"/>
</dbReference>
<dbReference type="EMBL" id="JXAK01000021">
    <property type="protein sequence ID" value="KIL40445.1"/>
    <property type="molecule type" value="Genomic_DNA"/>
</dbReference>
<proteinExistence type="predicted"/>
<gene>
    <name evidence="8" type="ORF">SD70_13625</name>
</gene>
<dbReference type="PROSITE" id="PS50885">
    <property type="entry name" value="HAMP"/>
    <property type="match status" value="1"/>
</dbReference>
<protein>
    <recommendedName>
        <fullName evidence="7">HAMP domain-containing protein</fullName>
    </recommendedName>
</protein>
<dbReference type="Proteomes" id="UP000031967">
    <property type="component" value="Unassembled WGS sequence"/>
</dbReference>
<dbReference type="PANTHER" id="PTHR34220:SF7">
    <property type="entry name" value="SENSOR HISTIDINE KINASE YPDA"/>
    <property type="match status" value="1"/>
</dbReference>
<comment type="caution">
    <text evidence="8">The sequence shown here is derived from an EMBL/GenBank/DDBJ whole genome shotgun (WGS) entry which is preliminary data.</text>
</comment>
<dbReference type="Pfam" id="PF02518">
    <property type="entry name" value="HATPase_c"/>
    <property type="match status" value="1"/>
</dbReference>
<evidence type="ECO:0000256" key="1">
    <source>
        <dbReference type="ARBA" id="ARBA00004651"/>
    </source>
</evidence>
<evidence type="ECO:0000256" key="6">
    <source>
        <dbReference type="ARBA" id="ARBA00023136"/>
    </source>
</evidence>
<dbReference type="RefSeq" id="WP_041048093.1">
    <property type="nucleotide sequence ID" value="NZ_JXAK01000021.1"/>
</dbReference>